<dbReference type="Proteomes" id="UP000046067">
    <property type="component" value="Unassembled WGS sequence"/>
</dbReference>
<dbReference type="Pfam" id="PF02954">
    <property type="entry name" value="HTH_8"/>
    <property type="match status" value="1"/>
</dbReference>
<dbReference type="EMBL" id="CWQJ01000003">
    <property type="protein sequence ID" value="CSB68546.1"/>
    <property type="molecule type" value="Genomic_DNA"/>
</dbReference>
<evidence type="ECO:0000256" key="3">
    <source>
        <dbReference type="ARBA" id="ARBA00023015"/>
    </source>
</evidence>
<evidence type="ECO:0000313" key="6">
    <source>
        <dbReference type="EMBL" id="CSB68546.1"/>
    </source>
</evidence>
<sequence length="109" mass="12625">MPNVEPHYLALLRAHQWPGNVRELRNVAELYAIGIVKLAGKERLYNQEEMLSPLDELVDDYEKQVIEDALFLFSGRVADAANYLQVPRKKLYLRMKKHGLEKDAFKARG</sequence>
<dbReference type="PROSITE" id="PS50045">
    <property type="entry name" value="SIGMA54_INTERACT_4"/>
    <property type="match status" value="1"/>
</dbReference>
<dbReference type="SUPFAM" id="SSF46689">
    <property type="entry name" value="Homeodomain-like"/>
    <property type="match status" value="1"/>
</dbReference>
<evidence type="ECO:0000256" key="4">
    <source>
        <dbReference type="ARBA" id="ARBA00023163"/>
    </source>
</evidence>
<dbReference type="InterPro" id="IPR009057">
    <property type="entry name" value="Homeodomain-like_sf"/>
</dbReference>
<dbReference type="PANTHER" id="PTHR32071">
    <property type="entry name" value="TRANSCRIPTIONAL REGULATORY PROTEIN"/>
    <property type="match status" value="1"/>
</dbReference>
<keyword evidence="2" id="KW-0067">ATP-binding</keyword>
<dbReference type="InterPro" id="IPR025944">
    <property type="entry name" value="Sigma_54_int_dom_CS"/>
</dbReference>
<proteinExistence type="predicted"/>
<dbReference type="InterPro" id="IPR002078">
    <property type="entry name" value="Sigma_54_int"/>
</dbReference>
<dbReference type="GO" id="GO:0005524">
    <property type="term" value="F:ATP binding"/>
    <property type="evidence" value="ECO:0007669"/>
    <property type="project" value="UniProtKB-KW"/>
</dbReference>
<dbReference type="Gene3D" id="1.10.10.60">
    <property type="entry name" value="Homeodomain-like"/>
    <property type="match status" value="1"/>
</dbReference>
<dbReference type="Pfam" id="PF25601">
    <property type="entry name" value="AAA_lid_14"/>
    <property type="match status" value="1"/>
</dbReference>
<evidence type="ECO:0000313" key="7">
    <source>
        <dbReference type="Proteomes" id="UP000046067"/>
    </source>
</evidence>
<dbReference type="Gene3D" id="1.10.8.60">
    <property type="match status" value="1"/>
</dbReference>
<dbReference type="AlphaFoldDB" id="A0A655VIS6"/>
<evidence type="ECO:0000259" key="5">
    <source>
        <dbReference type="PROSITE" id="PS50045"/>
    </source>
</evidence>
<dbReference type="InterPro" id="IPR002197">
    <property type="entry name" value="HTH_Fis"/>
</dbReference>
<dbReference type="PROSITE" id="PS00688">
    <property type="entry name" value="SIGMA54_INTERACT_3"/>
    <property type="match status" value="1"/>
</dbReference>
<organism evidence="6 7">
    <name type="scientific">Vibrio cholerae</name>
    <dbReference type="NCBI Taxonomy" id="666"/>
    <lineage>
        <taxon>Bacteria</taxon>
        <taxon>Pseudomonadati</taxon>
        <taxon>Pseudomonadota</taxon>
        <taxon>Gammaproteobacteria</taxon>
        <taxon>Vibrionales</taxon>
        <taxon>Vibrionaceae</taxon>
        <taxon>Vibrio</taxon>
    </lineage>
</organism>
<keyword evidence="4" id="KW-0804">Transcription</keyword>
<keyword evidence="3" id="KW-0805">Transcription regulation</keyword>
<accession>A0A655VIS6</accession>
<evidence type="ECO:0000256" key="2">
    <source>
        <dbReference type="ARBA" id="ARBA00022840"/>
    </source>
</evidence>
<dbReference type="GO" id="GO:0006355">
    <property type="term" value="P:regulation of DNA-templated transcription"/>
    <property type="evidence" value="ECO:0007669"/>
    <property type="project" value="InterPro"/>
</dbReference>
<reference evidence="6 7" key="1">
    <citation type="submission" date="2015-07" db="EMBL/GenBank/DDBJ databases">
        <authorList>
            <consortium name="Pathogen Informatics"/>
        </authorList>
    </citation>
    <scope>NUCLEOTIDE SEQUENCE [LARGE SCALE GENOMIC DNA]</scope>
    <source>
        <strain evidence="6 7">A325</strain>
    </source>
</reference>
<dbReference type="PANTHER" id="PTHR32071:SF29">
    <property type="entry name" value="PHOSPHOGLYCERATE TRANSPORT SYSTEM TRANSCRIPTIONAL REGULATORY PROTEIN PGTA"/>
    <property type="match status" value="1"/>
</dbReference>
<feature type="domain" description="Sigma-54 factor interaction" evidence="5">
    <location>
        <begin position="1"/>
        <end position="33"/>
    </location>
</feature>
<keyword evidence="1" id="KW-0547">Nucleotide-binding</keyword>
<evidence type="ECO:0000256" key="1">
    <source>
        <dbReference type="ARBA" id="ARBA00022741"/>
    </source>
</evidence>
<dbReference type="InterPro" id="IPR058031">
    <property type="entry name" value="AAA_lid_NorR"/>
</dbReference>
<gene>
    <name evidence="6" type="primary">dctD_4</name>
    <name evidence="6" type="ORF">ERS013201_00667</name>
</gene>
<dbReference type="GO" id="GO:0043565">
    <property type="term" value="F:sequence-specific DNA binding"/>
    <property type="evidence" value="ECO:0007669"/>
    <property type="project" value="InterPro"/>
</dbReference>
<name>A0A655VIS6_VIBCL</name>
<protein>
    <submittedName>
        <fullName evidence="6">Phosphoglycerate transport system transcriptional regulatory protein PgtA</fullName>
    </submittedName>
</protein>